<gene>
    <name evidence="6" type="ORF">BJP36_25010</name>
</gene>
<sequence>MMMATATEREQLRDNALTESSQCHLVSDFWQQWQQHQDQLYRCCLKLMNSNPTDAEDALSRAMVKAWEKVQRFQGKIANFKAWLIQLTRNLCIDMIRERSREATGVENIEWVGDTEEITTAFLVESPECALESEEKSTEIRRAIADLPERLRETFIRVGEFEREKNTPSS</sequence>
<dbReference type="SUPFAM" id="SSF88946">
    <property type="entry name" value="Sigma2 domain of RNA polymerase sigma factors"/>
    <property type="match status" value="1"/>
</dbReference>
<evidence type="ECO:0000256" key="3">
    <source>
        <dbReference type="ARBA" id="ARBA00023125"/>
    </source>
</evidence>
<dbReference type="GO" id="GO:0003677">
    <property type="term" value="F:DNA binding"/>
    <property type="evidence" value="ECO:0007669"/>
    <property type="project" value="UniProtKB-KW"/>
</dbReference>
<evidence type="ECO:0000256" key="4">
    <source>
        <dbReference type="ARBA" id="ARBA00023163"/>
    </source>
</evidence>
<evidence type="ECO:0000313" key="7">
    <source>
        <dbReference type="Proteomes" id="UP000176944"/>
    </source>
</evidence>
<proteinExistence type="predicted"/>
<protein>
    <submittedName>
        <fullName evidence="6">RNA polymerase sigma factor</fullName>
    </submittedName>
</protein>
<keyword evidence="2" id="KW-0731">Sigma factor</keyword>
<dbReference type="NCBIfam" id="TIGR02937">
    <property type="entry name" value="sigma70-ECF"/>
    <property type="match status" value="1"/>
</dbReference>
<accession>A0A1D9G561</accession>
<dbReference type="GO" id="GO:0006352">
    <property type="term" value="P:DNA-templated transcription initiation"/>
    <property type="evidence" value="ECO:0007669"/>
    <property type="project" value="InterPro"/>
</dbReference>
<keyword evidence="1" id="KW-0805">Transcription regulation</keyword>
<keyword evidence="3" id="KW-0238">DNA-binding</keyword>
<dbReference type="Proteomes" id="UP000176944">
    <property type="component" value="Chromosome"/>
</dbReference>
<feature type="domain" description="RNA polymerase sigma-70 region 2" evidence="5">
    <location>
        <begin position="34"/>
        <end position="101"/>
    </location>
</feature>
<reference evidence="7" key="1">
    <citation type="submission" date="2016-10" db="EMBL/GenBank/DDBJ databases">
        <title>Comparative genomics uncovers the prolific and rare metabolic potential of the cyanobacterial genus Moorea.</title>
        <authorList>
            <person name="Leao T."/>
            <person name="Castelao G."/>
            <person name="Korobeynikov A."/>
            <person name="Monroe E.A."/>
            <person name="Podell S."/>
            <person name="Glukhov E."/>
            <person name="Allen E."/>
            <person name="Gerwick W.H."/>
            <person name="Gerwick L."/>
        </authorList>
    </citation>
    <scope>NUCLEOTIDE SEQUENCE [LARGE SCALE GENOMIC DNA]</scope>
    <source>
        <strain evidence="7">JHB</strain>
    </source>
</reference>
<name>A0A1D9G561_MOOP1</name>
<dbReference type="InterPro" id="IPR014284">
    <property type="entry name" value="RNA_pol_sigma-70_dom"/>
</dbReference>
<dbReference type="PANTHER" id="PTHR43133">
    <property type="entry name" value="RNA POLYMERASE ECF-TYPE SIGMA FACTO"/>
    <property type="match status" value="1"/>
</dbReference>
<dbReference type="Pfam" id="PF04542">
    <property type="entry name" value="Sigma70_r2"/>
    <property type="match status" value="1"/>
</dbReference>
<dbReference type="InterPro" id="IPR013325">
    <property type="entry name" value="RNA_pol_sigma_r2"/>
</dbReference>
<evidence type="ECO:0000259" key="5">
    <source>
        <dbReference type="Pfam" id="PF04542"/>
    </source>
</evidence>
<dbReference type="InterPro" id="IPR007627">
    <property type="entry name" value="RNA_pol_sigma70_r2"/>
</dbReference>
<evidence type="ECO:0000256" key="2">
    <source>
        <dbReference type="ARBA" id="ARBA00023082"/>
    </source>
</evidence>
<dbReference type="EMBL" id="CP017708">
    <property type="protein sequence ID" value="AOY82691.1"/>
    <property type="molecule type" value="Genomic_DNA"/>
</dbReference>
<organism evidence="6 7">
    <name type="scientific">Moorena producens (strain JHB)</name>
    <dbReference type="NCBI Taxonomy" id="1454205"/>
    <lineage>
        <taxon>Bacteria</taxon>
        <taxon>Bacillati</taxon>
        <taxon>Cyanobacteriota</taxon>
        <taxon>Cyanophyceae</taxon>
        <taxon>Coleofasciculales</taxon>
        <taxon>Coleofasciculaceae</taxon>
        <taxon>Moorena</taxon>
    </lineage>
</organism>
<dbReference type="AlphaFoldDB" id="A0A1D9G561"/>
<evidence type="ECO:0000313" key="6">
    <source>
        <dbReference type="EMBL" id="AOY82691.1"/>
    </source>
</evidence>
<evidence type="ECO:0000256" key="1">
    <source>
        <dbReference type="ARBA" id="ARBA00023015"/>
    </source>
</evidence>
<keyword evidence="4" id="KW-0804">Transcription</keyword>
<dbReference type="PANTHER" id="PTHR43133:SF8">
    <property type="entry name" value="RNA POLYMERASE SIGMA FACTOR HI_1459-RELATED"/>
    <property type="match status" value="1"/>
</dbReference>
<dbReference type="Gene3D" id="1.10.1740.10">
    <property type="match status" value="1"/>
</dbReference>
<dbReference type="GO" id="GO:0016987">
    <property type="term" value="F:sigma factor activity"/>
    <property type="evidence" value="ECO:0007669"/>
    <property type="project" value="UniProtKB-KW"/>
</dbReference>
<dbReference type="InterPro" id="IPR039425">
    <property type="entry name" value="RNA_pol_sigma-70-like"/>
</dbReference>